<dbReference type="Proteomes" id="UP001589854">
    <property type="component" value="Unassembled WGS sequence"/>
</dbReference>
<accession>A0ABV6GIT6</accession>
<dbReference type="SUPFAM" id="SSF53335">
    <property type="entry name" value="S-adenosyl-L-methionine-dependent methyltransferases"/>
    <property type="match status" value="1"/>
</dbReference>
<evidence type="ECO:0000256" key="2">
    <source>
        <dbReference type="ARBA" id="ARBA00011900"/>
    </source>
</evidence>
<evidence type="ECO:0000313" key="7">
    <source>
        <dbReference type="EMBL" id="MFC0273611.1"/>
    </source>
</evidence>
<evidence type="ECO:0000313" key="8">
    <source>
        <dbReference type="Proteomes" id="UP001589854"/>
    </source>
</evidence>
<evidence type="ECO:0000256" key="1">
    <source>
        <dbReference type="ARBA" id="ARBA00006594"/>
    </source>
</evidence>
<reference evidence="7 8" key="1">
    <citation type="submission" date="2024-09" db="EMBL/GenBank/DDBJ databases">
        <authorList>
            <person name="Sun Q."/>
            <person name="Mori K."/>
        </authorList>
    </citation>
    <scope>NUCLEOTIDE SEQUENCE [LARGE SCALE GENOMIC DNA]</scope>
    <source>
        <strain evidence="7 8">CCM 7228</strain>
    </source>
</reference>
<dbReference type="EMBL" id="JBHLVO010000022">
    <property type="protein sequence ID" value="MFC0273611.1"/>
    <property type="molecule type" value="Genomic_DNA"/>
</dbReference>
<evidence type="ECO:0000256" key="4">
    <source>
        <dbReference type="ARBA" id="ARBA00022679"/>
    </source>
</evidence>
<dbReference type="Gene3D" id="1.10.1020.10">
    <property type="entry name" value="Adenine-specific Methyltransferase, Domain 2"/>
    <property type="match status" value="1"/>
</dbReference>
<evidence type="ECO:0000256" key="6">
    <source>
        <dbReference type="ARBA" id="ARBA00047942"/>
    </source>
</evidence>
<evidence type="ECO:0000256" key="5">
    <source>
        <dbReference type="ARBA" id="ARBA00022691"/>
    </source>
</evidence>
<protein>
    <recommendedName>
        <fullName evidence="2">site-specific DNA-methyltransferase (adenine-specific)</fullName>
        <ecNumber evidence="2">2.1.1.72</ecNumber>
    </recommendedName>
</protein>
<comment type="catalytic activity">
    <reaction evidence="6">
        <text>a 2'-deoxyadenosine in DNA + S-adenosyl-L-methionine = an N(6)-methyl-2'-deoxyadenosine in DNA + S-adenosyl-L-homocysteine + H(+)</text>
        <dbReference type="Rhea" id="RHEA:15197"/>
        <dbReference type="Rhea" id="RHEA-COMP:12418"/>
        <dbReference type="Rhea" id="RHEA-COMP:12419"/>
        <dbReference type="ChEBI" id="CHEBI:15378"/>
        <dbReference type="ChEBI" id="CHEBI:57856"/>
        <dbReference type="ChEBI" id="CHEBI:59789"/>
        <dbReference type="ChEBI" id="CHEBI:90615"/>
        <dbReference type="ChEBI" id="CHEBI:90616"/>
        <dbReference type="EC" id="2.1.1.72"/>
    </reaction>
</comment>
<dbReference type="InterPro" id="IPR029063">
    <property type="entry name" value="SAM-dependent_MTases_sf"/>
</dbReference>
<dbReference type="EC" id="2.1.1.72" evidence="2"/>
<gene>
    <name evidence="7" type="ORF">ACFFIX_19655</name>
</gene>
<name>A0ABV6GIT6_9BACI</name>
<dbReference type="GO" id="GO:0032259">
    <property type="term" value="P:methylation"/>
    <property type="evidence" value="ECO:0007669"/>
    <property type="project" value="UniProtKB-KW"/>
</dbReference>
<keyword evidence="4" id="KW-0808">Transferase</keyword>
<comment type="caution">
    <text evidence="7">The sequence shown here is derived from an EMBL/GenBank/DDBJ whole genome shotgun (WGS) entry which is preliminary data.</text>
</comment>
<proteinExistence type="inferred from homology"/>
<dbReference type="PANTHER" id="PTHR30481:SF2">
    <property type="entry name" value="SITE-SPECIFIC DNA-METHYLTRANSFERASE (ADENINE-SPECIFIC)"/>
    <property type="match status" value="1"/>
</dbReference>
<dbReference type="Pfam" id="PF02086">
    <property type="entry name" value="MethyltransfD12"/>
    <property type="match status" value="1"/>
</dbReference>
<evidence type="ECO:0000256" key="3">
    <source>
        <dbReference type="ARBA" id="ARBA00022603"/>
    </source>
</evidence>
<dbReference type="InterPro" id="IPR012327">
    <property type="entry name" value="MeTrfase_D12"/>
</dbReference>
<organism evidence="7 8">
    <name type="scientific">Metabacillus herbersteinensis</name>
    <dbReference type="NCBI Taxonomy" id="283816"/>
    <lineage>
        <taxon>Bacteria</taxon>
        <taxon>Bacillati</taxon>
        <taxon>Bacillota</taxon>
        <taxon>Bacilli</taxon>
        <taxon>Bacillales</taxon>
        <taxon>Bacillaceae</taxon>
        <taxon>Metabacillus</taxon>
    </lineage>
</organism>
<dbReference type="InterPro" id="IPR023095">
    <property type="entry name" value="Ade_MeTrfase_dom_2"/>
</dbReference>
<keyword evidence="8" id="KW-1185">Reference proteome</keyword>
<keyword evidence="5" id="KW-0949">S-adenosyl-L-methionine</keyword>
<dbReference type="Gene3D" id="3.40.50.150">
    <property type="entry name" value="Vaccinia Virus protein VP39"/>
    <property type="match status" value="1"/>
</dbReference>
<sequence length="327" mass="37724">MLKCQFCGLTSTFESGDFQLDKTNLNKGFWCEECDGYTYIDKNTNKHRFKLILEDKNADMSIFIPPNIKLAKRISPYRYPGGKSKVIDYLYTQLQESKSKKLVSPFTGGGSFELAMLDAGVIEQLHINDLDIGVYSLWWIIKHMPYVIIERLQSSHPTHKDYFSAQSLIKADCRGADIVEAAWSSLLVNRLAYSGVFKANPLGGRNGSRNDLLSRWNPKNLIKRIEKIHAMSDRIEITQENAVGLIEEAYWQDKATIFIDPPYVNKGKDLYHCYYNEKDHLELALLLDTLHFGFPSADILVTYDYNEWLNKLYDYPEREIIGRKYSA</sequence>
<dbReference type="PRINTS" id="PR00505">
    <property type="entry name" value="D12N6MTFRASE"/>
</dbReference>
<dbReference type="PANTHER" id="PTHR30481">
    <property type="entry name" value="DNA ADENINE METHYLASE"/>
    <property type="match status" value="1"/>
</dbReference>
<dbReference type="GO" id="GO:0008168">
    <property type="term" value="F:methyltransferase activity"/>
    <property type="evidence" value="ECO:0007669"/>
    <property type="project" value="UniProtKB-KW"/>
</dbReference>
<keyword evidence="3 7" id="KW-0489">Methyltransferase</keyword>
<comment type="similarity">
    <text evidence="1">Belongs to the N(4)/N(6)-methyltransferase family.</text>
</comment>